<name>A0A1J4K241_9EUKA</name>
<evidence type="ECO:0000313" key="2">
    <source>
        <dbReference type="Proteomes" id="UP000179807"/>
    </source>
</evidence>
<dbReference type="CDD" id="cd00882">
    <property type="entry name" value="Ras_like_GTPase"/>
    <property type="match status" value="1"/>
</dbReference>
<dbReference type="Gene3D" id="3.40.50.300">
    <property type="entry name" value="P-loop containing nucleotide triphosphate hydrolases"/>
    <property type="match status" value="1"/>
</dbReference>
<dbReference type="SUPFAM" id="SSF52540">
    <property type="entry name" value="P-loop containing nucleoside triphosphate hydrolases"/>
    <property type="match status" value="1"/>
</dbReference>
<sequence length="299" mass="34045">MGVEESSIPIGSTKLVINPSVPITGQITIAVHGKRKVGKTSLIQKMKNCDLNPQYIPTKTMEATEFYWNPIRHPDETIKITVWDVVDQALKIPSETSNLNVVLPDANTVDTFTTTDGIIILYDPDDEATADYAAKIISSSPQKLPILCLANFLDRRKMIKKVPENLLPFMDRIIHVQTSIFSNRGLPVVAEWLDKPLLYSQEKYYIQLVANAEKEMNDFDKLFNEKIERTSLGLFQNGIEDDNEDFDEKSDELPEELINNDILSYKKTKPGIKNSNGSFSYKDDREVESFMVKLNYEMK</sequence>
<dbReference type="OrthoDB" id="207081at2759"/>
<keyword evidence="2" id="KW-1185">Reference proteome</keyword>
<reference evidence="1" key="1">
    <citation type="submission" date="2016-10" db="EMBL/GenBank/DDBJ databases">
        <authorList>
            <person name="Benchimol M."/>
            <person name="Almeida L.G."/>
            <person name="Vasconcelos A.T."/>
            <person name="Perreira-Neves A."/>
            <person name="Rosa I.A."/>
            <person name="Tasca T."/>
            <person name="Bogo M.R."/>
            <person name="de Souza W."/>
        </authorList>
    </citation>
    <scope>NUCLEOTIDE SEQUENCE [LARGE SCALE GENOMIC DNA]</scope>
    <source>
        <strain evidence="1">K</strain>
    </source>
</reference>
<gene>
    <name evidence="1" type="ORF">TRFO_29040</name>
</gene>
<dbReference type="GO" id="GO:0005525">
    <property type="term" value="F:GTP binding"/>
    <property type="evidence" value="ECO:0007669"/>
    <property type="project" value="InterPro"/>
</dbReference>
<dbReference type="PANTHER" id="PTHR14932">
    <property type="entry name" value="RAS GTPASE-RELATED"/>
    <property type="match status" value="1"/>
</dbReference>
<protein>
    <submittedName>
        <fullName evidence="1">Uncharacterized protein</fullName>
    </submittedName>
</protein>
<accession>A0A1J4K241</accession>
<dbReference type="Proteomes" id="UP000179807">
    <property type="component" value="Unassembled WGS sequence"/>
</dbReference>
<dbReference type="GO" id="GO:0005634">
    <property type="term" value="C:nucleus"/>
    <property type="evidence" value="ECO:0007669"/>
    <property type="project" value="TreeGrafter"/>
</dbReference>
<proteinExistence type="predicted"/>
<organism evidence="1 2">
    <name type="scientific">Tritrichomonas foetus</name>
    <dbReference type="NCBI Taxonomy" id="1144522"/>
    <lineage>
        <taxon>Eukaryota</taxon>
        <taxon>Metamonada</taxon>
        <taxon>Parabasalia</taxon>
        <taxon>Tritrichomonadida</taxon>
        <taxon>Tritrichomonadidae</taxon>
        <taxon>Tritrichomonas</taxon>
    </lineage>
</organism>
<evidence type="ECO:0000313" key="1">
    <source>
        <dbReference type="EMBL" id="OHT03549.1"/>
    </source>
</evidence>
<dbReference type="GeneID" id="94841240"/>
<dbReference type="EMBL" id="MLAK01000823">
    <property type="protein sequence ID" value="OHT03549.1"/>
    <property type="molecule type" value="Genomic_DNA"/>
</dbReference>
<dbReference type="PANTHER" id="PTHR14932:SF1">
    <property type="entry name" value="RAB-LIKE PROTEIN 6"/>
    <property type="match status" value="1"/>
</dbReference>
<dbReference type="InterPro" id="IPR040385">
    <property type="entry name" value="RABL6"/>
</dbReference>
<dbReference type="VEuPathDB" id="TrichDB:TRFO_29040"/>
<dbReference type="InterPro" id="IPR027417">
    <property type="entry name" value="P-loop_NTPase"/>
</dbReference>
<dbReference type="RefSeq" id="XP_068356685.1">
    <property type="nucleotide sequence ID" value="XM_068506536.1"/>
</dbReference>
<dbReference type="AlphaFoldDB" id="A0A1J4K241"/>
<dbReference type="GO" id="GO:0005829">
    <property type="term" value="C:cytosol"/>
    <property type="evidence" value="ECO:0007669"/>
    <property type="project" value="TreeGrafter"/>
</dbReference>
<comment type="caution">
    <text evidence="1">The sequence shown here is derived from an EMBL/GenBank/DDBJ whole genome shotgun (WGS) entry which is preliminary data.</text>
</comment>